<sequence length="439" mass="50680">MRQRIGVEQLKSPLSDGEIEQALAAVEKAVSELDKLDPAWLSFCRDKSILAIENLSFFLRQWLRLHQQGYPSTENDYLRIIERQMGELKQVYVALYKLAPGLVYELQQQAPEVFVWLMLSAEFGQEKTHLLSGLSTSQDISREMACMLVVQSKLMHLDLYLAGLVDGKTKLAKDTFDYLRLRQTLSVSLSKRWLKEGMIPERTVHPVLATFDVVDSIEWMEENLSGEQNLFERLLVKQDRNTWFRQYFGIQPDALPSEQVNTFAKLLELKEFMQFDLSSPHAPFHLALTGDPEWAYNVLAALQDMDEEDGERWLDSLHVVYGESFPLNPTGLGVDYEWQDALEILDEWVSDGHHQLHVPARLGFALSYDSTLAALQTATIPETYRIWLWRQLCLHARVYIPWHATMPEIQQAWIISKLKEIPSASERFNLRSHHATVGY</sequence>
<dbReference type="EMBL" id="BATJ01000006">
    <property type="protein sequence ID" value="GAD66996.1"/>
    <property type="molecule type" value="Genomic_DNA"/>
</dbReference>
<dbReference type="AlphaFoldDB" id="U2ZH33"/>
<organism evidence="1 2">
    <name type="scientific">Vibrio proteolyticus NBRC 13287</name>
    <dbReference type="NCBI Taxonomy" id="1219065"/>
    <lineage>
        <taxon>Bacteria</taxon>
        <taxon>Pseudomonadati</taxon>
        <taxon>Pseudomonadota</taxon>
        <taxon>Gammaproteobacteria</taxon>
        <taxon>Vibrionales</taxon>
        <taxon>Vibrionaceae</taxon>
        <taxon>Vibrio</taxon>
    </lineage>
</organism>
<dbReference type="RefSeq" id="WP_021704971.1">
    <property type="nucleotide sequence ID" value="NZ_BATJ01000006.1"/>
</dbReference>
<name>U2ZH33_VIBPR</name>
<keyword evidence="2" id="KW-1185">Reference proteome</keyword>
<reference evidence="1 2" key="1">
    <citation type="submission" date="2013-09" db="EMBL/GenBank/DDBJ databases">
        <title>Whole genome shotgun sequence of Vibrio proteolyticus NBRC 13287.</title>
        <authorList>
            <person name="Isaki S."/>
            <person name="Hosoyama A."/>
            <person name="Numata M."/>
            <person name="Hashimoto M."/>
            <person name="Hosoyama Y."/>
            <person name="Tsuchikane K."/>
            <person name="Noguchi M."/>
            <person name="Hirakata S."/>
            <person name="Ichikawa N."/>
            <person name="Ohji S."/>
            <person name="Yamazoe A."/>
            <person name="Fujita N."/>
        </authorList>
    </citation>
    <scope>NUCLEOTIDE SEQUENCE [LARGE SCALE GENOMIC DNA]</scope>
    <source>
        <strain evidence="1 2">NBRC 13287</strain>
    </source>
</reference>
<dbReference type="eggNOG" id="ENOG5032CF2">
    <property type="taxonomic scope" value="Bacteria"/>
</dbReference>
<evidence type="ECO:0000313" key="2">
    <source>
        <dbReference type="Proteomes" id="UP000016570"/>
    </source>
</evidence>
<comment type="caution">
    <text evidence="1">The sequence shown here is derived from an EMBL/GenBank/DDBJ whole genome shotgun (WGS) entry which is preliminary data.</text>
</comment>
<dbReference type="Proteomes" id="UP000016570">
    <property type="component" value="Unassembled WGS sequence"/>
</dbReference>
<accession>U2ZH33</accession>
<protein>
    <submittedName>
        <fullName evidence="1">Uncharacterized protein</fullName>
    </submittedName>
</protein>
<gene>
    <name evidence="1" type="ORF">VPR01S_06_00130</name>
</gene>
<proteinExistence type="predicted"/>
<dbReference type="STRING" id="1219065.VPR01S_06_00130"/>
<evidence type="ECO:0000313" key="1">
    <source>
        <dbReference type="EMBL" id="GAD66996.1"/>
    </source>
</evidence>